<comment type="similarity">
    <text evidence="4">Belongs to the PEP-utilizing enzyme family.</text>
</comment>
<dbReference type="AlphaFoldDB" id="A0A1S1J6Y0"/>
<evidence type="ECO:0000256" key="3">
    <source>
        <dbReference type="ARBA" id="ARBA00004742"/>
    </source>
</evidence>
<keyword evidence="7" id="KW-0808">Transferase</keyword>
<sequence length="160" mass="17811">MKMEKYILKFSEIGINDINKAGGKNASLGEMYNNFGPHGIRVPNGFAITTTAYKDFIEYNHLSFALNELMQLLDKKDFTNLTEIGSKARKLLLDAKFPLDLQTEISNAYSFLCENKELAVAVRSSATAEDLANASFAGQHDSLLNIKGTVYYLCNNGQNR</sequence>
<evidence type="ECO:0000259" key="15">
    <source>
        <dbReference type="Pfam" id="PF01326"/>
    </source>
</evidence>
<comment type="caution">
    <text evidence="16">The sequence shown here is derived from an EMBL/GenBank/DDBJ whole genome shotgun (WGS) entry which is preliminary data.</text>
</comment>
<evidence type="ECO:0000256" key="2">
    <source>
        <dbReference type="ARBA" id="ARBA00002988"/>
    </source>
</evidence>
<feature type="domain" description="Pyruvate phosphate dikinase AMP/ATP-binding" evidence="15">
    <location>
        <begin position="19"/>
        <end position="149"/>
    </location>
</feature>
<evidence type="ECO:0000256" key="9">
    <source>
        <dbReference type="ARBA" id="ARBA00022741"/>
    </source>
</evidence>
<dbReference type="GO" id="GO:0046872">
    <property type="term" value="F:metal ion binding"/>
    <property type="evidence" value="ECO:0007669"/>
    <property type="project" value="UniProtKB-KW"/>
</dbReference>
<organism evidence="16 18">
    <name type="scientific">Flavobacterium tructae</name>
    <dbReference type="NCBI Taxonomy" id="1114873"/>
    <lineage>
        <taxon>Bacteria</taxon>
        <taxon>Pseudomonadati</taxon>
        <taxon>Bacteroidota</taxon>
        <taxon>Flavobacteriia</taxon>
        <taxon>Flavobacteriales</taxon>
        <taxon>Flavobacteriaceae</taxon>
        <taxon>Flavobacterium</taxon>
    </lineage>
</organism>
<evidence type="ECO:0000256" key="1">
    <source>
        <dbReference type="ARBA" id="ARBA00001946"/>
    </source>
</evidence>
<dbReference type="Pfam" id="PF01326">
    <property type="entry name" value="PPDK_N"/>
    <property type="match status" value="1"/>
</dbReference>
<evidence type="ECO:0000313" key="16">
    <source>
        <dbReference type="EMBL" id="OHT45314.1"/>
    </source>
</evidence>
<comment type="catalytic activity">
    <reaction evidence="14">
        <text>pyruvate + ATP + H2O = phosphoenolpyruvate + AMP + phosphate + 2 H(+)</text>
        <dbReference type="Rhea" id="RHEA:11364"/>
        <dbReference type="ChEBI" id="CHEBI:15361"/>
        <dbReference type="ChEBI" id="CHEBI:15377"/>
        <dbReference type="ChEBI" id="CHEBI:15378"/>
        <dbReference type="ChEBI" id="CHEBI:30616"/>
        <dbReference type="ChEBI" id="CHEBI:43474"/>
        <dbReference type="ChEBI" id="CHEBI:58702"/>
        <dbReference type="ChEBI" id="CHEBI:456215"/>
        <dbReference type="EC" id="2.7.9.2"/>
    </reaction>
</comment>
<dbReference type="InterPro" id="IPR006319">
    <property type="entry name" value="PEP_synth"/>
</dbReference>
<keyword evidence="9" id="KW-0547">Nucleotide-binding</keyword>
<dbReference type="EMBL" id="MUHG01000024">
    <property type="protein sequence ID" value="OXB17743.1"/>
    <property type="molecule type" value="Genomic_DNA"/>
</dbReference>
<dbReference type="InterPro" id="IPR002192">
    <property type="entry name" value="PPDK_AMP/ATP-bd"/>
</dbReference>
<keyword evidence="12" id="KW-0460">Magnesium</keyword>
<evidence type="ECO:0000256" key="8">
    <source>
        <dbReference type="ARBA" id="ARBA00022723"/>
    </source>
</evidence>
<evidence type="ECO:0000313" key="17">
    <source>
        <dbReference type="EMBL" id="OXB17743.1"/>
    </source>
</evidence>
<reference evidence="16" key="2">
    <citation type="submission" date="2016-09" db="EMBL/GenBank/DDBJ databases">
        <authorList>
            <person name="Capua I."/>
            <person name="De Benedictis P."/>
            <person name="Joannis T."/>
            <person name="Lombin L.H."/>
            <person name="Cattoli G."/>
        </authorList>
    </citation>
    <scope>NUCLEOTIDE SEQUENCE [LARGE SCALE GENOMIC DNA]</scope>
    <source>
        <strain evidence="16">MSU</strain>
    </source>
</reference>
<evidence type="ECO:0000313" key="18">
    <source>
        <dbReference type="Proteomes" id="UP000180252"/>
    </source>
</evidence>
<dbReference type="Proteomes" id="UP000180252">
    <property type="component" value="Unassembled WGS sequence"/>
</dbReference>
<keyword evidence="19" id="KW-1185">Reference proteome</keyword>
<dbReference type="Gene3D" id="3.30.1490.20">
    <property type="entry name" value="ATP-grasp fold, A domain"/>
    <property type="match status" value="1"/>
</dbReference>
<evidence type="ECO:0000256" key="4">
    <source>
        <dbReference type="ARBA" id="ARBA00007837"/>
    </source>
</evidence>
<name>A0A1S1J6Y0_9FLAO</name>
<keyword evidence="11" id="KW-0067">ATP-binding</keyword>
<evidence type="ECO:0000256" key="14">
    <source>
        <dbReference type="ARBA" id="ARBA00047700"/>
    </source>
</evidence>
<proteinExistence type="inferred from homology"/>
<evidence type="ECO:0000256" key="11">
    <source>
        <dbReference type="ARBA" id="ARBA00022840"/>
    </source>
</evidence>
<dbReference type="PANTHER" id="PTHR43030">
    <property type="entry name" value="PHOSPHOENOLPYRUVATE SYNTHASE"/>
    <property type="match status" value="1"/>
</dbReference>
<evidence type="ECO:0000256" key="13">
    <source>
        <dbReference type="ARBA" id="ARBA00033470"/>
    </source>
</evidence>
<keyword evidence="10" id="KW-0418">Kinase</keyword>
<dbReference type="Proteomes" id="UP000198319">
    <property type="component" value="Unassembled WGS sequence"/>
</dbReference>
<evidence type="ECO:0000256" key="12">
    <source>
        <dbReference type="ARBA" id="ARBA00022842"/>
    </source>
</evidence>
<protein>
    <recommendedName>
        <fullName evidence="6">Phosphoenolpyruvate synthase</fullName>
        <ecNumber evidence="5">2.7.9.2</ecNumber>
    </recommendedName>
    <alternativeName>
        <fullName evidence="13">Pyruvate, water dikinase</fullName>
    </alternativeName>
</protein>
<evidence type="ECO:0000256" key="5">
    <source>
        <dbReference type="ARBA" id="ARBA00011996"/>
    </source>
</evidence>
<reference evidence="18" key="1">
    <citation type="submission" date="2016-09" db="EMBL/GenBank/DDBJ databases">
        <authorList>
            <person name="Chen S."/>
            <person name="Walker E."/>
        </authorList>
    </citation>
    <scope>NUCLEOTIDE SEQUENCE [LARGE SCALE GENOMIC DNA]</scope>
    <source>
        <strain evidence="18">MSU</strain>
    </source>
</reference>
<comment type="pathway">
    <text evidence="3">Carbohydrate biosynthesis; gluconeogenesis.</text>
</comment>
<accession>A0A1S1J6Y0</accession>
<comment type="function">
    <text evidence="2">Catalyzes the phosphorylation of pyruvate to phosphoenolpyruvate.</text>
</comment>
<evidence type="ECO:0000256" key="10">
    <source>
        <dbReference type="ARBA" id="ARBA00022777"/>
    </source>
</evidence>
<dbReference type="STRING" id="1278819.BHE19_05570"/>
<dbReference type="GO" id="GO:0006094">
    <property type="term" value="P:gluconeogenesis"/>
    <property type="evidence" value="ECO:0007669"/>
    <property type="project" value="UniProtKB-UniPathway"/>
</dbReference>
<comment type="cofactor">
    <cofactor evidence="1">
        <name>Mg(2+)</name>
        <dbReference type="ChEBI" id="CHEBI:18420"/>
    </cofactor>
</comment>
<dbReference type="UniPathway" id="UPA00138"/>
<reference evidence="17 19" key="3">
    <citation type="submission" date="2016-11" db="EMBL/GenBank/DDBJ databases">
        <title>Whole genomes of Flavobacteriaceae.</title>
        <authorList>
            <person name="Stine C."/>
            <person name="Li C."/>
            <person name="Tadesse D."/>
        </authorList>
    </citation>
    <scope>NUCLEOTIDE SEQUENCE [LARGE SCALE GENOMIC DNA]</scope>
    <source>
        <strain evidence="17 19">ATCC BAA-2541</strain>
    </source>
</reference>
<dbReference type="GO" id="GO:0008986">
    <property type="term" value="F:pyruvate, water dikinase activity"/>
    <property type="evidence" value="ECO:0007669"/>
    <property type="project" value="UniProtKB-EC"/>
</dbReference>
<evidence type="ECO:0000256" key="6">
    <source>
        <dbReference type="ARBA" id="ARBA00021623"/>
    </source>
</evidence>
<evidence type="ECO:0000313" key="19">
    <source>
        <dbReference type="Proteomes" id="UP000198319"/>
    </source>
</evidence>
<dbReference type="SUPFAM" id="SSF56059">
    <property type="entry name" value="Glutathione synthetase ATP-binding domain-like"/>
    <property type="match status" value="1"/>
</dbReference>
<gene>
    <name evidence="17" type="ORF">B0A71_16365</name>
    <name evidence="16" type="ORF">BHE19_05570</name>
</gene>
<keyword evidence="8" id="KW-0479">Metal-binding</keyword>
<dbReference type="EMBL" id="MIKE01000022">
    <property type="protein sequence ID" value="OHT45314.1"/>
    <property type="molecule type" value="Genomic_DNA"/>
</dbReference>
<dbReference type="PANTHER" id="PTHR43030:SF1">
    <property type="entry name" value="PHOSPHOENOLPYRUVATE SYNTHASE"/>
    <property type="match status" value="1"/>
</dbReference>
<dbReference type="InterPro" id="IPR013815">
    <property type="entry name" value="ATP_grasp_subdomain_1"/>
</dbReference>
<dbReference type="OrthoDB" id="9765468at2"/>
<dbReference type="GO" id="GO:0005524">
    <property type="term" value="F:ATP binding"/>
    <property type="evidence" value="ECO:0007669"/>
    <property type="project" value="UniProtKB-KW"/>
</dbReference>
<dbReference type="EC" id="2.7.9.2" evidence="5"/>
<evidence type="ECO:0000256" key="7">
    <source>
        <dbReference type="ARBA" id="ARBA00022679"/>
    </source>
</evidence>